<dbReference type="GO" id="GO:0044550">
    <property type="term" value="P:secondary metabolite biosynthetic process"/>
    <property type="evidence" value="ECO:0007669"/>
    <property type="project" value="TreeGrafter"/>
</dbReference>
<evidence type="ECO:0000313" key="3">
    <source>
        <dbReference type="EMBL" id="KAF6221239.1"/>
    </source>
</evidence>
<feature type="domain" description="Glucose-methanol-choline oxidoreductase C-terminal" evidence="2">
    <location>
        <begin position="128"/>
        <end position="262"/>
    </location>
</feature>
<dbReference type="SUPFAM" id="SSF54373">
    <property type="entry name" value="FAD-linked reductases, C-terminal domain"/>
    <property type="match status" value="1"/>
</dbReference>
<keyword evidence="4" id="KW-1185">Reference proteome</keyword>
<dbReference type="Gene3D" id="3.50.50.60">
    <property type="entry name" value="FAD/NAD(P)-binding domain"/>
    <property type="match status" value="1"/>
</dbReference>
<dbReference type="Gene3D" id="3.30.560.10">
    <property type="entry name" value="Glucose Oxidase, domain 3"/>
    <property type="match status" value="1"/>
</dbReference>
<evidence type="ECO:0000313" key="4">
    <source>
        <dbReference type="Proteomes" id="UP000593566"/>
    </source>
</evidence>
<sequence length="273" mass="30006">MVSGVGPKDTLQEYDIPLIANLPGVGQNILIDDPQYAAQAEFDYNFDQTAPITDFGFISFEKLPKQYRGSFSSVTESVLNQFPADWPEMEYIGGDAYTGYNTNFITADPRLEDDGYEYASIDSALVAPLSRGNVTINSTDTMDPPLINPNWLTAEADVEVAIAGFKRTRQFWANMHNITIGEEYLPGPNVTTDEEILAFLRQDALELWHASATCAMGKKGDPMAVVDTHARVFGVQGLRVVDASAFPFLPPGHPQSTVYALAEKIADDIKRGQ</sequence>
<dbReference type="InterPro" id="IPR012132">
    <property type="entry name" value="GMC_OxRdtase"/>
</dbReference>
<accession>A0A8H6FB24</accession>
<evidence type="ECO:0000256" key="1">
    <source>
        <dbReference type="ARBA" id="ARBA00010790"/>
    </source>
</evidence>
<dbReference type="RefSeq" id="XP_037150674.1">
    <property type="nucleotide sequence ID" value="XM_037293021.1"/>
</dbReference>
<comment type="similarity">
    <text evidence="1">Belongs to the GMC oxidoreductase family.</text>
</comment>
<dbReference type="EMBL" id="JACCJB010000014">
    <property type="protein sequence ID" value="KAF6221239.1"/>
    <property type="molecule type" value="Genomic_DNA"/>
</dbReference>
<gene>
    <name evidence="3" type="ORF">HO133_002094</name>
</gene>
<name>A0A8H6FB24_9LECA</name>
<dbReference type="InterPro" id="IPR007867">
    <property type="entry name" value="GMC_OxRtase_C"/>
</dbReference>
<dbReference type="GO" id="GO:0050660">
    <property type="term" value="F:flavin adenine dinucleotide binding"/>
    <property type="evidence" value="ECO:0007669"/>
    <property type="project" value="InterPro"/>
</dbReference>
<dbReference type="PANTHER" id="PTHR11552">
    <property type="entry name" value="GLUCOSE-METHANOL-CHOLINE GMC OXIDOREDUCTASE"/>
    <property type="match status" value="1"/>
</dbReference>
<organism evidence="3 4">
    <name type="scientific">Letharia lupina</name>
    <dbReference type="NCBI Taxonomy" id="560253"/>
    <lineage>
        <taxon>Eukaryota</taxon>
        <taxon>Fungi</taxon>
        <taxon>Dikarya</taxon>
        <taxon>Ascomycota</taxon>
        <taxon>Pezizomycotina</taxon>
        <taxon>Lecanoromycetes</taxon>
        <taxon>OSLEUM clade</taxon>
        <taxon>Lecanoromycetidae</taxon>
        <taxon>Lecanorales</taxon>
        <taxon>Lecanorineae</taxon>
        <taxon>Parmeliaceae</taxon>
        <taxon>Letharia</taxon>
    </lineage>
</organism>
<evidence type="ECO:0000259" key="2">
    <source>
        <dbReference type="Pfam" id="PF05199"/>
    </source>
</evidence>
<dbReference type="InterPro" id="IPR036188">
    <property type="entry name" value="FAD/NAD-bd_sf"/>
</dbReference>
<dbReference type="GO" id="GO:0016614">
    <property type="term" value="F:oxidoreductase activity, acting on CH-OH group of donors"/>
    <property type="evidence" value="ECO:0007669"/>
    <property type="project" value="InterPro"/>
</dbReference>
<proteinExistence type="inferred from homology"/>
<dbReference type="Proteomes" id="UP000593566">
    <property type="component" value="Unassembled WGS sequence"/>
</dbReference>
<dbReference type="SUPFAM" id="SSF51905">
    <property type="entry name" value="FAD/NAD(P)-binding domain"/>
    <property type="match status" value="1"/>
</dbReference>
<protein>
    <recommendedName>
        <fullName evidence="2">Glucose-methanol-choline oxidoreductase C-terminal domain-containing protein</fullName>
    </recommendedName>
</protein>
<dbReference type="Pfam" id="PF05199">
    <property type="entry name" value="GMC_oxred_C"/>
    <property type="match status" value="1"/>
</dbReference>
<dbReference type="AlphaFoldDB" id="A0A8H6FB24"/>
<comment type="caution">
    <text evidence="3">The sequence shown here is derived from an EMBL/GenBank/DDBJ whole genome shotgun (WGS) entry which is preliminary data.</text>
</comment>
<dbReference type="GeneID" id="59330508"/>
<dbReference type="PANTHER" id="PTHR11552:SF138">
    <property type="entry name" value="DEHYDROGENASE PKFF-RELATED"/>
    <property type="match status" value="1"/>
</dbReference>
<reference evidence="3 4" key="1">
    <citation type="journal article" date="2020" name="Genomics">
        <title>Complete, high-quality genomes from long-read metagenomic sequencing of two wolf lichen thalli reveals enigmatic genome architecture.</title>
        <authorList>
            <person name="McKenzie S.K."/>
            <person name="Walston R.F."/>
            <person name="Allen J.L."/>
        </authorList>
    </citation>
    <scope>NUCLEOTIDE SEQUENCE [LARGE SCALE GENOMIC DNA]</scope>
    <source>
        <strain evidence="3">WasteWater1</strain>
    </source>
</reference>